<organism evidence="2 3">
    <name type="scientific">Puccinia graminis f. sp. tritici</name>
    <dbReference type="NCBI Taxonomy" id="56615"/>
    <lineage>
        <taxon>Eukaryota</taxon>
        <taxon>Fungi</taxon>
        <taxon>Dikarya</taxon>
        <taxon>Basidiomycota</taxon>
        <taxon>Pucciniomycotina</taxon>
        <taxon>Pucciniomycetes</taxon>
        <taxon>Pucciniales</taxon>
        <taxon>Pucciniaceae</taxon>
        <taxon>Puccinia</taxon>
    </lineage>
</organism>
<sequence>MNIMPPKRRLTVELEGSRLNHHRNQSAAEHIFIFRRRRRSYHRRKHHSIRRCSDLVACRGSCFPLRWTLGTVPVWSLSDNNPSAGVRLGLRPLPPQQASMTPRAAEDHEDDPQGREDDDDSHFVKLTRRESGSSGLELK</sequence>
<dbReference type="EMBL" id="VSWC01000145">
    <property type="protein sequence ID" value="KAA1076854.1"/>
    <property type="molecule type" value="Genomic_DNA"/>
</dbReference>
<dbReference type="Proteomes" id="UP000324748">
    <property type="component" value="Unassembled WGS sequence"/>
</dbReference>
<evidence type="ECO:0000313" key="3">
    <source>
        <dbReference type="Proteomes" id="UP000324748"/>
    </source>
</evidence>
<dbReference type="OrthoDB" id="10396305at2759"/>
<feature type="region of interest" description="Disordered" evidence="1">
    <location>
        <begin position="85"/>
        <end position="139"/>
    </location>
</feature>
<keyword evidence="3" id="KW-1185">Reference proteome</keyword>
<evidence type="ECO:0000313" key="2">
    <source>
        <dbReference type="EMBL" id="KAA1076854.1"/>
    </source>
</evidence>
<comment type="caution">
    <text evidence="2">The sequence shown here is derived from an EMBL/GenBank/DDBJ whole genome shotgun (WGS) entry which is preliminary data.</text>
</comment>
<accession>A0A5B0ML92</accession>
<feature type="compositionally biased region" description="Basic and acidic residues" evidence="1">
    <location>
        <begin position="111"/>
        <end position="131"/>
    </location>
</feature>
<dbReference type="AlphaFoldDB" id="A0A5B0ML92"/>
<name>A0A5B0ML92_PUCGR</name>
<protein>
    <submittedName>
        <fullName evidence="2">Uncharacterized protein</fullName>
    </submittedName>
</protein>
<proteinExistence type="predicted"/>
<gene>
    <name evidence="2" type="ORF">PGT21_022297</name>
</gene>
<evidence type="ECO:0000256" key="1">
    <source>
        <dbReference type="SAM" id="MobiDB-lite"/>
    </source>
</evidence>
<reference evidence="2 3" key="1">
    <citation type="submission" date="2019-05" db="EMBL/GenBank/DDBJ databases">
        <title>Emergence of the Ug99 lineage of the wheat stem rust pathogen through somatic hybridization.</title>
        <authorList>
            <person name="Li F."/>
            <person name="Upadhyaya N.M."/>
            <person name="Sperschneider J."/>
            <person name="Matny O."/>
            <person name="Nguyen-Phuc H."/>
            <person name="Mago R."/>
            <person name="Raley C."/>
            <person name="Miller M.E."/>
            <person name="Silverstein K.A.T."/>
            <person name="Henningsen E."/>
            <person name="Hirsch C.D."/>
            <person name="Visser B."/>
            <person name="Pretorius Z.A."/>
            <person name="Steffenson B.J."/>
            <person name="Schwessinger B."/>
            <person name="Dodds P.N."/>
            <person name="Figueroa M."/>
        </authorList>
    </citation>
    <scope>NUCLEOTIDE SEQUENCE [LARGE SCALE GENOMIC DNA]</scope>
    <source>
        <strain evidence="2">21-0</strain>
    </source>
</reference>